<feature type="repeat" description="WD" evidence="3">
    <location>
        <begin position="241"/>
        <end position="282"/>
    </location>
</feature>
<name>A0A8H5GXB5_9AGAR</name>
<evidence type="ECO:0000313" key="4">
    <source>
        <dbReference type="EMBL" id="KAF5372791.1"/>
    </source>
</evidence>
<organism evidence="4 5">
    <name type="scientific">Collybiopsis confluens</name>
    <dbReference type="NCBI Taxonomy" id="2823264"/>
    <lineage>
        <taxon>Eukaryota</taxon>
        <taxon>Fungi</taxon>
        <taxon>Dikarya</taxon>
        <taxon>Basidiomycota</taxon>
        <taxon>Agaricomycotina</taxon>
        <taxon>Agaricomycetes</taxon>
        <taxon>Agaricomycetidae</taxon>
        <taxon>Agaricales</taxon>
        <taxon>Marasmiineae</taxon>
        <taxon>Omphalotaceae</taxon>
        <taxon>Collybiopsis</taxon>
    </lineage>
</organism>
<dbReference type="OrthoDB" id="2911645at2759"/>
<dbReference type="AlphaFoldDB" id="A0A8H5GXB5"/>
<dbReference type="PROSITE" id="PS00678">
    <property type="entry name" value="WD_REPEATS_1"/>
    <property type="match status" value="1"/>
</dbReference>
<dbReference type="InterPro" id="IPR015943">
    <property type="entry name" value="WD40/YVTN_repeat-like_dom_sf"/>
</dbReference>
<dbReference type="Proteomes" id="UP000518752">
    <property type="component" value="Unassembled WGS sequence"/>
</dbReference>
<dbReference type="Pfam" id="PF00400">
    <property type="entry name" value="WD40"/>
    <property type="match status" value="4"/>
</dbReference>
<dbReference type="SUPFAM" id="SSF50978">
    <property type="entry name" value="WD40 repeat-like"/>
    <property type="match status" value="1"/>
</dbReference>
<dbReference type="EMBL" id="JAACJN010000108">
    <property type="protein sequence ID" value="KAF5372791.1"/>
    <property type="molecule type" value="Genomic_DNA"/>
</dbReference>
<evidence type="ECO:0000313" key="5">
    <source>
        <dbReference type="Proteomes" id="UP000518752"/>
    </source>
</evidence>
<keyword evidence="5" id="KW-1185">Reference proteome</keyword>
<comment type="caution">
    <text evidence="4">The sequence shown here is derived from an EMBL/GenBank/DDBJ whole genome shotgun (WGS) entry which is preliminary data.</text>
</comment>
<keyword evidence="2" id="KW-0677">Repeat</keyword>
<dbReference type="PROSITE" id="PS50294">
    <property type="entry name" value="WD_REPEATS_REGION"/>
    <property type="match status" value="2"/>
</dbReference>
<feature type="repeat" description="WD" evidence="3">
    <location>
        <begin position="431"/>
        <end position="451"/>
    </location>
</feature>
<dbReference type="InterPro" id="IPR019775">
    <property type="entry name" value="WD40_repeat_CS"/>
</dbReference>
<evidence type="ECO:0000256" key="2">
    <source>
        <dbReference type="ARBA" id="ARBA00022737"/>
    </source>
</evidence>
<dbReference type="InterPro" id="IPR001680">
    <property type="entry name" value="WD40_rpt"/>
</dbReference>
<keyword evidence="1 3" id="KW-0853">WD repeat</keyword>
<reference evidence="4 5" key="1">
    <citation type="journal article" date="2020" name="ISME J.">
        <title>Uncovering the hidden diversity of litter-decomposition mechanisms in mushroom-forming fungi.</title>
        <authorList>
            <person name="Floudas D."/>
            <person name="Bentzer J."/>
            <person name="Ahren D."/>
            <person name="Johansson T."/>
            <person name="Persson P."/>
            <person name="Tunlid A."/>
        </authorList>
    </citation>
    <scope>NUCLEOTIDE SEQUENCE [LARGE SCALE GENOMIC DNA]</scope>
    <source>
        <strain evidence="4 5">CBS 406.79</strain>
    </source>
</reference>
<evidence type="ECO:0008006" key="6">
    <source>
        <dbReference type="Google" id="ProtNLM"/>
    </source>
</evidence>
<protein>
    <recommendedName>
        <fullName evidence="6">WD40 repeat-like protein</fullName>
    </recommendedName>
</protein>
<feature type="repeat" description="WD" evidence="3">
    <location>
        <begin position="323"/>
        <end position="364"/>
    </location>
</feature>
<dbReference type="PANTHER" id="PTHR22847:SF637">
    <property type="entry name" value="WD REPEAT DOMAIN 5B"/>
    <property type="match status" value="1"/>
</dbReference>
<gene>
    <name evidence="4" type="ORF">D9757_011109</name>
</gene>
<evidence type="ECO:0000256" key="3">
    <source>
        <dbReference type="PROSITE-ProRule" id="PRU00221"/>
    </source>
</evidence>
<sequence>MSQHNFQLDGNPVSWLPGYPKYWGGELTRIDFKGASTSHHLSLSDDGHLLSVTVGPDIYVYTVDYPADSQSESNLKFDIRLKRIFQSKHGEDVEFAEFGPIVDGAAKVLVSSGGMDDRQKRRRVETVNVWSLDPEGGDDTNIPLAIEAARGAVYEVLLQNDTTHNAQWLQKAQNIVDGFEKVLRIAQPRIDAEKDTVLEGSVKRRTFSRDGSSLLVFPPHHRPERYVSVVATDSLREQFRLEGHRDTIIWAEFSPDNEVIATSSWDSTVRIWNATSGEPIHVLTGATGQSWNGAFSPDSKWVAAGDDKARIWNVQTGELVHTLEGSRSWIRSLAFSPDSQALAGGSGEASLRIFGVQNGEPLWQWQQDKEDNMNWVGRSEVTDVLYTSRGSVVFGTDGQVHLLDTETGKMGLFERKESKVGWNSGGNFVVSPDGGYLFTADFDGSVRVWKI</sequence>
<proteinExistence type="predicted"/>
<dbReference type="PROSITE" id="PS50082">
    <property type="entry name" value="WD_REPEATS_2"/>
    <property type="match status" value="3"/>
</dbReference>
<dbReference type="InterPro" id="IPR036322">
    <property type="entry name" value="WD40_repeat_dom_sf"/>
</dbReference>
<dbReference type="Gene3D" id="2.130.10.10">
    <property type="entry name" value="YVTN repeat-like/Quinoprotein amine dehydrogenase"/>
    <property type="match status" value="2"/>
</dbReference>
<evidence type="ECO:0000256" key="1">
    <source>
        <dbReference type="ARBA" id="ARBA00022574"/>
    </source>
</evidence>
<dbReference type="GO" id="GO:1990234">
    <property type="term" value="C:transferase complex"/>
    <property type="evidence" value="ECO:0007669"/>
    <property type="project" value="UniProtKB-ARBA"/>
</dbReference>
<accession>A0A8H5GXB5</accession>
<dbReference type="PANTHER" id="PTHR22847">
    <property type="entry name" value="WD40 REPEAT PROTEIN"/>
    <property type="match status" value="1"/>
</dbReference>
<dbReference type="SMART" id="SM00320">
    <property type="entry name" value="WD40"/>
    <property type="match status" value="4"/>
</dbReference>